<comment type="caution">
    <text evidence="3">The sequence shown here is derived from an EMBL/GenBank/DDBJ whole genome shotgun (WGS) entry which is preliminary data.</text>
</comment>
<sequence>MKVSIRATASRLGAASLAAVTAATALTVFPGNAAHADSVNRWATAGDYGRGYLFLEVLSSSTADLANVIAYPSNSGSANQYWSDHHISNGYYYLVNNNSGKVLDRWDSHTGPGSDGGCSTPMQYRWVNESQQYWRFDDEYSNYYGRWFNMWVNKAGCSGNVYQATLGVNFSTAANNGLWTTQFHMDRCVYGDNYGIYHRCYWRRNGEQ</sequence>
<dbReference type="RefSeq" id="WP_253775916.1">
    <property type="nucleotide sequence ID" value="NZ_BAAAVE010000017.1"/>
</dbReference>
<proteinExistence type="predicted"/>
<dbReference type="CDD" id="cd00161">
    <property type="entry name" value="beta-trefoil_Ricin-like"/>
    <property type="match status" value="1"/>
</dbReference>
<feature type="chain" id="PRO_5046191554" description="Ricin B lectin domain-containing protein" evidence="1">
    <location>
        <begin position="26"/>
        <end position="208"/>
    </location>
</feature>
<dbReference type="EMBL" id="JAMZEC010000001">
    <property type="protein sequence ID" value="MCP2350500.1"/>
    <property type="molecule type" value="Genomic_DNA"/>
</dbReference>
<evidence type="ECO:0000313" key="3">
    <source>
        <dbReference type="EMBL" id="MCP2350500.1"/>
    </source>
</evidence>
<name>A0ABT1K976_9ACTN</name>
<organism evidence="3 4">
    <name type="scientific">Nonomuraea roseoviolacea subsp. carminata</name>
    <dbReference type="NCBI Taxonomy" id="160689"/>
    <lineage>
        <taxon>Bacteria</taxon>
        <taxon>Bacillati</taxon>
        <taxon>Actinomycetota</taxon>
        <taxon>Actinomycetes</taxon>
        <taxon>Streptosporangiales</taxon>
        <taxon>Streptosporangiaceae</taxon>
        <taxon>Nonomuraea</taxon>
    </lineage>
</organism>
<accession>A0ABT1K976</accession>
<dbReference type="Proteomes" id="UP001320766">
    <property type="component" value="Unassembled WGS sequence"/>
</dbReference>
<evidence type="ECO:0000259" key="2">
    <source>
        <dbReference type="Pfam" id="PF14200"/>
    </source>
</evidence>
<dbReference type="Pfam" id="PF14200">
    <property type="entry name" value="RicinB_lectin_2"/>
    <property type="match status" value="1"/>
</dbReference>
<dbReference type="InterPro" id="IPR035992">
    <property type="entry name" value="Ricin_B-like_lectins"/>
</dbReference>
<dbReference type="InterPro" id="IPR000772">
    <property type="entry name" value="Ricin_B_lectin"/>
</dbReference>
<feature type="signal peptide" evidence="1">
    <location>
        <begin position="1"/>
        <end position="25"/>
    </location>
</feature>
<evidence type="ECO:0000313" key="4">
    <source>
        <dbReference type="Proteomes" id="UP001320766"/>
    </source>
</evidence>
<gene>
    <name evidence="3" type="ORF">HD595_006622</name>
</gene>
<protein>
    <recommendedName>
        <fullName evidence="2">Ricin B lectin domain-containing protein</fullName>
    </recommendedName>
</protein>
<dbReference type="SUPFAM" id="SSF50370">
    <property type="entry name" value="Ricin B-like lectins"/>
    <property type="match status" value="1"/>
</dbReference>
<dbReference type="Gene3D" id="2.80.10.50">
    <property type="match status" value="1"/>
</dbReference>
<keyword evidence="1" id="KW-0732">Signal</keyword>
<reference evidence="3 4" key="1">
    <citation type="submission" date="2022-06" db="EMBL/GenBank/DDBJ databases">
        <title>Sequencing the genomes of 1000 actinobacteria strains.</title>
        <authorList>
            <person name="Klenk H.-P."/>
        </authorList>
    </citation>
    <scope>NUCLEOTIDE SEQUENCE [LARGE SCALE GENOMIC DNA]</scope>
    <source>
        <strain evidence="3 4">DSM 44170</strain>
    </source>
</reference>
<evidence type="ECO:0000256" key="1">
    <source>
        <dbReference type="SAM" id="SignalP"/>
    </source>
</evidence>
<keyword evidence="4" id="KW-1185">Reference proteome</keyword>
<feature type="domain" description="Ricin B lectin" evidence="2">
    <location>
        <begin position="54"/>
        <end position="114"/>
    </location>
</feature>